<comment type="function">
    <text evidence="3">Lytic transglycosylase with a strong preference for naked glycan strands that lack stem peptides.</text>
</comment>
<dbReference type="GO" id="GO:0000270">
    <property type="term" value="P:peptidoglycan metabolic process"/>
    <property type="evidence" value="ECO:0007669"/>
    <property type="project" value="UniProtKB-UniRule"/>
</dbReference>
<gene>
    <name evidence="3" type="primary">rlpA</name>
    <name evidence="6" type="ORF">A6A04_15915</name>
</gene>
<dbReference type="EC" id="4.2.2.-" evidence="3"/>
<dbReference type="InterPro" id="IPR009009">
    <property type="entry name" value="RlpA-like_DPBB"/>
</dbReference>
<proteinExistence type="inferred from homology"/>
<keyword evidence="2 3" id="KW-0961">Cell wall biogenesis/degradation</keyword>
<dbReference type="HAMAP" id="MF_02071">
    <property type="entry name" value="RlpA"/>
    <property type="match status" value="1"/>
</dbReference>
<dbReference type="InterPro" id="IPR036908">
    <property type="entry name" value="RlpA-like_sf"/>
</dbReference>
<dbReference type="GO" id="GO:0071555">
    <property type="term" value="P:cell wall organization"/>
    <property type="evidence" value="ECO:0007669"/>
    <property type="project" value="UniProtKB-KW"/>
</dbReference>
<evidence type="ECO:0000256" key="2">
    <source>
        <dbReference type="ARBA" id="ARBA00023316"/>
    </source>
</evidence>
<protein>
    <recommendedName>
        <fullName evidence="3">Endolytic peptidoglycan transglycosylase RlpA</fullName>
        <ecNumber evidence="3">4.2.2.-</ecNumber>
    </recommendedName>
</protein>
<comment type="caution">
    <text evidence="6">The sequence shown here is derived from an EMBL/GenBank/DDBJ whole genome shotgun (WGS) entry which is preliminary data.</text>
</comment>
<dbReference type="Gene3D" id="2.40.40.10">
    <property type="entry name" value="RlpA-like domain"/>
    <property type="match status" value="1"/>
</dbReference>
<evidence type="ECO:0000259" key="5">
    <source>
        <dbReference type="Pfam" id="PF03330"/>
    </source>
</evidence>
<evidence type="ECO:0000256" key="1">
    <source>
        <dbReference type="ARBA" id="ARBA00023239"/>
    </source>
</evidence>
<dbReference type="PANTHER" id="PTHR34183">
    <property type="entry name" value="ENDOLYTIC PEPTIDOGLYCAN TRANSGLYCOSYLASE RLPA"/>
    <property type="match status" value="1"/>
</dbReference>
<dbReference type="STRING" id="1285242.A6A04_15915"/>
<keyword evidence="1 3" id="KW-0456">Lyase</keyword>
<dbReference type="InterPro" id="IPR034718">
    <property type="entry name" value="RlpA"/>
</dbReference>
<dbReference type="GO" id="GO:0008932">
    <property type="term" value="F:lytic endotransglycosylase activity"/>
    <property type="evidence" value="ECO:0007669"/>
    <property type="project" value="UniProtKB-UniRule"/>
</dbReference>
<organism evidence="6 7">
    <name type="scientific">Paramagnetospirillum marisnigri</name>
    <dbReference type="NCBI Taxonomy" id="1285242"/>
    <lineage>
        <taxon>Bacteria</taxon>
        <taxon>Pseudomonadati</taxon>
        <taxon>Pseudomonadota</taxon>
        <taxon>Alphaproteobacteria</taxon>
        <taxon>Rhodospirillales</taxon>
        <taxon>Magnetospirillaceae</taxon>
        <taxon>Paramagnetospirillum</taxon>
    </lineage>
</organism>
<comment type="similarity">
    <text evidence="3 4">Belongs to the RlpA family.</text>
</comment>
<dbReference type="Pfam" id="PF03330">
    <property type="entry name" value="DPBB_1"/>
    <property type="match status" value="1"/>
</dbReference>
<evidence type="ECO:0000313" key="6">
    <source>
        <dbReference type="EMBL" id="OAN51451.1"/>
    </source>
</evidence>
<keyword evidence="7" id="KW-1185">Reference proteome</keyword>
<accession>A0A178MTG9</accession>
<sequence length="122" mass="12898">MAAAAMITLSGTAKAELIGPHPSRAESYGVASWYGPGFKGKRTANGEKYNPKGLTAAHPSLPFGTLVEVSRPDRKKSVVVCITDRGPFTGRAIDLSQGAARRLHMTYLGAVPVKMQVIGMAE</sequence>
<evidence type="ECO:0000256" key="4">
    <source>
        <dbReference type="RuleBase" id="RU003495"/>
    </source>
</evidence>
<dbReference type="AlphaFoldDB" id="A0A178MTG9"/>
<dbReference type="NCBIfam" id="TIGR00413">
    <property type="entry name" value="rlpA"/>
    <property type="match status" value="1"/>
</dbReference>
<name>A0A178MTG9_9PROT</name>
<dbReference type="Proteomes" id="UP000078428">
    <property type="component" value="Unassembled WGS sequence"/>
</dbReference>
<dbReference type="InterPro" id="IPR012997">
    <property type="entry name" value="RplA"/>
</dbReference>
<dbReference type="EMBL" id="LWQT01000045">
    <property type="protein sequence ID" value="OAN51451.1"/>
    <property type="molecule type" value="Genomic_DNA"/>
</dbReference>
<evidence type="ECO:0000256" key="3">
    <source>
        <dbReference type="HAMAP-Rule" id="MF_02071"/>
    </source>
</evidence>
<reference evidence="6 7" key="1">
    <citation type="submission" date="2016-04" db="EMBL/GenBank/DDBJ databases">
        <title>Draft genome sequence of freshwater magnetotactic bacteria Magnetospirillum marisnigri SP-1 and Magnetospirillum moscoviense BB-1.</title>
        <authorList>
            <person name="Koziaeva V."/>
            <person name="Dziuba M.V."/>
            <person name="Ivanov T.M."/>
            <person name="Kuznetsov B."/>
            <person name="Grouzdev D.S."/>
        </authorList>
    </citation>
    <scope>NUCLEOTIDE SEQUENCE [LARGE SCALE GENOMIC DNA]</scope>
    <source>
        <strain evidence="6 7">SP-1</strain>
    </source>
</reference>
<feature type="domain" description="RlpA-like protein double-psi beta-barrel" evidence="5">
    <location>
        <begin position="28"/>
        <end position="114"/>
    </location>
</feature>
<dbReference type="SUPFAM" id="SSF50685">
    <property type="entry name" value="Barwin-like endoglucanases"/>
    <property type="match status" value="1"/>
</dbReference>
<dbReference type="CDD" id="cd22268">
    <property type="entry name" value="DPBB_RlpA-like"/>
    <property type="match status" value="1"/>
</dbReference>
<evidence type="ECO:0000313" key="7">
    <source>
        <dbReference type="Proteomes" id="UP000078428"/>
    </source>
</evidence>
<dbReference type="PANTHER" id="PTHR34183:SF8">
    <property type="entry name" value="ENDOLYTIC PEPTIDOGLYCAN TRANSGLYCOSYLASE RLPA-RELATED"/>
    <property type="match status" value="1"/>
</dbReference>